<evidence type="ECO:0000256" key="1">
    <source>
        <dbReference type="ARBA" id="ARBA00012238"/>
    </source>
</evidence>
<proteinExistence type="predicted"/>
<accession>A0A8J2J9F7</accession>
<organism evidence="4 5">
    <name type="scientific">Allacma fusca</name>
    <dbReference type="NCBI Taxonomy" id="39272"/>
    <lineage>
        <taxon>Eukaryota</taxon>
        <taxon>Metazoa</taxon>
        <taxon>Ecdysozoa</taxon>
        <taxon>Arthropoda</taxon>
        <taxon>Hexapoda</taxon>
        <taxon>Collembola</taxon>
        <taxon>Symphypleona</taxon>
        <taxon>Sminthuridae</taxon>
        <taxon>Allacma</taxon>
    </lineage>
</organism>
<feature type="non-terminal residue" evidence="4">
    <location>
        <position position="1"/>
    </location>
</feature>
<dbReference type="AlphaFoldDB" id="A0A8J2J9F7"/>
<dbReference type="EMBL" id="CAJVCH010026045">
    <property type="protein sequence ID" value="CAG7699780.1"/>
    <property type="molecule type" value="Genomic_DNA"/>
</dbReference>
<dbReference type="PANTHER" id="PTHR11742">
    <property type="entry name" value="MANNOSYL-OLIGOSACCHARIDE ALPHA-1,2-MANNOSIDASE-RELATED"/>
    <property type="match status" value="1"/>
</dbReference>
<dbReference type="GO" id="GO:0005509">
    <property type="term" value="F:calcium ion binding"/>
    <property type="evidence" value="ECO:0007669"/>
    <property type="project" value="InterPro"/>
</dbReference>
<reference evidence="4" key="1">
    <citation type="submission" date="2021-06" db="EMBL/GenBank/DDBJ databases">
        <authorList>
            <person name="Hodson N. C."/>
            <person name="Mongue J. A."/>
            <person name="Jaron S. K."/>
        </authorList>
    </citation>
    <scope>NUCLEOTIDE SEQUENCE</scope>
</reference>
<comment type="catalytic activity">
    <reaction evidence="2">
        <text>N(4)-(alpha-D-Man-(1-&gt;2)-alpha-D-Man-(1-&gt;2)-alpha-D-Man-(1-&gt;3)-[alpha-D-Man-(1-&gt;3)-[alpha-D-Man-(1-&gt;2)-alpha-D-Man-(1-&gt;6)]-alpha-D-Man-(1-&gt;6)]-beta-D-Man-(1-&gt;4)-beta-D-GlcNAc-(1-&gt;4)-beta-D-GlcNAc)-L-asparaginyl-[protein] (N-glucan mannose isomer 8A1,2,3B1,3) + 3 H2O = N(4)-(alpha-D-Man-(1-&gt;3)-[alpha-D-Man-(1-&gt;3)-[alpha-D-Man-(1-&gt;6)]-alpha-D-Man-(1-&gt;6)]-beta-D-Man-(1-&gt;4)-beta-D-GlcNAc-(1-&gt;4)-beta-D-GlcNAc)-L-asparaginyl-[protein] (N-glucan mannose isomer 5A1,2) + 3 beta-D-mannose</text>
        <dbReference type="Rhea" id="RHEA:56028"/>
        <dbReference type="Rhea" id="RHEA-COMP:14358"/>
        <dbReference type="Rhea" id="RHEA-COMP:14367"/>
        <dbReference type="ChEBI" id="CHEBI:15377"/>
        <dbReference type="ChEBI" id="CHEBI:28563"/>
        <dbReference type="ChEBI" id="CHEBI:59087"/>
        <dbReference type="ChEBI" id="CHEBI:60628"/>
        <dbReference type="EC" id="3.2.1.113"/>
    </reaction>
</comment>
<gene>
    <name evidence="4" type="ORF">AFUS01_LOCUS4196</name>
</gene>
<sequence length="44" mass="5158">MGMDDEFEKARTWVEKEYNLSEHCNEVSLFETNIRILGGFLSAF</sequence>
<comment type="catalytic activity">
    <reaction evidence="3">
        <text>N(4)-(alpha-D-Man-(1-&gt;2)-alpha-D-Man-(1-&gt;2)-alpha-D-Man-(1-&gt;3)-[alpha-D-Man-(1-&gt;2)-alpha-D-Man-(1-&gt;3)-[alpha-D-Man-(1-&gt;2)-alpha-D-Man-(1-&gt;6)]-alpha-D-Man-(1-&gt;6)]-beta-D-Man-(1-&gt;4)-beta-D-GlcNAc-(1-&gt;4)-beta-D-GlcNAc)-L-asparaginyl-[protein] (N-glucan mannose isomer 9A1,2,3B1,2,3) + 4 H2O = N(4)-(alpha-D-Man-(1-&gt;3)-[alpha-D-Man-(1-&gt;3)-[alpha-D-Man-(1-&gt;6)]-alpha-D-Man-(1-&gt;6)]-beta-D-Man-(1-&gt;4)-beta-D-GlcNAc-(1-&gt;4)-beta-D-GlcNAc)-L-asparaginyl-[protein] (N-glucan mannose isomer 5A1,2) + 4 beta-D-mannose</text>
        <dbReference type="Rhea" id="RHEA:56008"/>
        <dbReference type="Rhea" id="RHEA-COMP:14356"/>
        <dbReference type="Rhea" id="RHEA-COMP:14367"/>
        <dbReference type="ChEBI" id="CHEBI:15377"/>
        <dbReference type="ChEBI" id="CHEBI:28563"/>
        <dbReference type="ChEBI" id="CHEBI:59087"/>
        <dbReference type="ChEBI" id="CHEBI:139493"/>
        <dbReference type="EC" id="3.2.1.113"/>
    </reaction>
</comment>
<dbReference type="GO" id="GO:0004571">
    <property type="term" value="F:mannosyl-oligosaccharide 1,2-alpha-mannosidase activity"/>
    <property type="evidence" value="ECO:0007669"/>
    <property type="project" value="UniProtKB-EC"/>
</dbReference>
<protein>
    <recommendedName>
        <fullName evidence="1">mannosyl-oligosaccharide 1,2-alpha-mannosidase</fullName>
        <ecNumber evidence="1">3.2.1.113</ecNumber>
    </recommendedName>
</protein>
<dbReference type="Pfam" id="PF01532">
    <property type="entry name" value="Glyco_hydro_47"/>
    <property type="match status" value="1"/>
</dbReference>
<dbReference type="GO" id="GO:0005783">
    <property type="term" value="C:endoplasmic reticulum"/>
    <property type="evidence" value="ECO:0007669"/>
    <property type="project" value="TreeGrafter"/>
</dbReference>
<dbReference type="GO" id="GO:0005802">
    <property type="term" value="C:trans-Golgi network"/>
    <property type="evidence" value="ECO:0007669"/>
    <property type="project" value="TreeGrafter"/>
</dbReference>
<name>A0A8J2J9F7_9HEXA</name>
<dbReference type="GO" id="GO:0016020">
    <property type="term" value="C:membrane"/>
    <property type="evidence" value="ECO:0007669"/>
    <property type="project" value="InterPro"/>
</dbReference>
<evidence type="ECO:0000256" key="2">
    <source>
        <dbReference type="ARBA" id="ARBA00047669"/>
    </source>
</evidence>
<dbReference type="Proteomes" id="UP000708208">
    <property type="component" value="Unassembled WGS sequence"/>
</dbReference>
<dbReference type="OrthoDB" id="8118055at2759"/>
<dbReference type="EC" id="3.2.1.113" evidence="1"/>
<evidence type="ECO:0000313" key="4">
    <source>
        <dbReference type="EMBL" id="CAG7699780.1"/>
    </source>
</evidence>
<dbReference type="InterPro" id="IPR050749">
    <property type="entry name" value="Glycosyl_Hydrolase_47"/>
</dbReference>
<dbReference type="PANTHER" id="PTHR11742:SF55">
    <property type="entry name" value="ENDOPLASMIC RETICULUM MANNOSYL-OLIGOSACCHARIDE 1,2-ALPHA-MANNOSIDASE"/>
    <property type="match status" value="1"/>
</dbReference>
<evidence type="ECO:0000256" key="3">
    <source>
        <dbReference type="ARBA" id="ARBA00048605"/>
    </source>
</evidence>
<keyword evidence="5" id="KW-1185">Reference proteome</keyword>
<evidence type="ECO:0000313" key="5">
    <source>
        <dbReference type="Proteomes" id="UP000708208"/>
    </source>
</evidence>
<dbReference type="InterPro" id="IPR001382">
    <property type="entry name" value="Glyco_hydro_47"/>
</dbReference>
<comment type="caution">
    <text evidence="4">The sequence shown here is derived from an EMBL/GenBank/DDBJ whole genome shotgun (WGS) entry which is preliminary data.</text>
</comment>
<dbReference type="GO" id="GO:0005768">
    <property type="term" value="C:endosome"/>
    <property type="evidence" value="ECO:0007669"/>
    <property type="project" value="TreeGrafter"/>
</dbReference>